<keyword evidence="4" id="KW-0547">Nucleotide-binding</keyword>
<evidence type="ECO:0000256" key="2">
    <source>
        <dbReference type="ARBA" id="ARBA00022448"/>
    </source>
</evidence>
<dbReference type="GO" id="GO:0005524">
    <property type="term" value="F:ATP binding"/>
    <property type="evidence" value="ECO:0007669"/>
    <property type="project" value="UniProtKB-KW"/>
</dbReference>
<dbReference type="InterPro" id="IPR003439">
    <property type="entry name" value="ABC_transporter-like_ATP-bd"/>
</dbReference>
<dbReference type="Pfam" id="PF00005">
    <property type="entry name" value="ABC_tran"/>
    <property type="match status" value="1"/>
</dbReference>
<dbReference type="InterPro" id="IPR017871">
    <property type="entry name" value="ABC_transporter-like_CS"/>
</dbReference>
<dbReference type="SUPFAM" id="SSF52540">
    <property type="entry name" value="P-loop containing nucleoside triphosphate hydrolases"/>
    <property type="match status" value="1"/>
</dbReference>
<evidence type="ECO:0000256" key="3">
    <source>
        <dbReference type="ARBA" id="ARBA00022458"/>
    </source>
</evidence>
<gene>
    <name evidence="7" type="ORF">IAC35_00265</name>
</gene>
<reference evidence="7" key="1">
    <citation type="submission" date="2020-10" db="EMBL/GenBank/DDBJ databases">
        <authorList>
            <person name="Gilroy R."/>
        </authorList>
    </citation>
    <scope>NUCLEOTIDE SEQUENCE</scope>
    <source>
        <strain evidence="7">ChiHecec2B26-709</strain>
    </source>
</reference>
<feature type="domain" description="ABC transporter" evidence="6">
    <location>
        <begin position="4"/>
        <end position="231"/>
    </location>
</feature>
<dbReference type="InterPro" id="IPR050763">
    <property type="entry name" value="ABC_transporter_ATP-binding"/>
</dbReference>
<keyword evidence="5 7" id="KW-0067">ATP-binding</keyword>
<comment type="similarity">
    <text evidence="1">Belongs to the ABC transporter superfamily.</text>
</comment>
<keyword evidence="3" id="KW-0536">Nodulation</keyword>
<dbReference type="GO" id="GO:0016887">
    <property type="term" value="F:ATP hydrolysis activity"/>
    <property type="evidence" value="ECO:0007669"/>
    <property type="project" value="InterPro"/>
</dbReference>
<keyword evidence="2" id="KW-0813">Transport</keyword>
<reference evidence="7" key="2">
    <citation type="journal article" date="2021" name="PeerJ">
        <title>Extensive microbial diversity within the chicken gut microbiome revealed by metagenomics and culture.</title>
        <authorList>
            <person name="Gilroy R."/>
            <person name="Ravi A."/>
            <person name="Getino M."/>
            <person name="Pursley I."/>
            <person name="Horton D.L."/>
            <person name="Alikhan N.F."/>
            <person name="Baker D."/>
            <person name="Gharbi K."/>
            <person name="Hall N."/>
            <person name="Watson M."/>
            <person name="Adriaenssens E.M."/>
            <person name="Foster-Nyarko E."/>
            <person name="Jarju S."/>
            <person name="Secka A."/>
            <person name="Antonio M."/>
            <person name="Oren A."/>
            <person name="Chaudhuri R.R."/>
            <person name="La Ragione R."/>
            <person name="Hildebrand F."/>
            <person name="Pallen M.J."/>
        </authorList>
    </citation>
    <scope>NUCLEOTIDE SEQUENCE</scope>
    <source>
        <strain evidence="7">ChiHecec2B26-709</strain>
    </source>
</reference>
<feature type="non-terminal residue" evidence="7">
    <location>
        <position position="254"/>
    </location>
</feature>
<protein>
    <submittedName>
        <fullName evidence="7">ATP-binding cassette domain-containing protein</fullName>
    </submittedName>
</protein>
<evidence type="ECO:0000313" key="7">
    <source>
        <dbReference type="EMBL" id="HIT46275.1"/>
    </source>
</evidence>
<evidence type="ECO:0000256" key="4">
    <source>
        <dbReference type="ARBA" id="ARBA00022741"/>
    </source>
</evidence>
<dbReference type="PANTHER" id="PTHR42711">
    <property type="entry name" value="ABC TRANSPORTER ATP-BINDING PROTEIN"/>
    <property type="match status" value="1"/>
</dbReference>
<name>A0A9D1GLC7_9BACT</name>
<dbReference type="Proteomes" id="UP000886881">
    <property type="component" value="Unassembled WGS sequence"/>
</dbReference>
<evidence type="ECO:0000256" key="5">
    <source>
        <dbReference type="ARBA" id="ARBA00022840"/>
    </source>
</evidence>
<dbReference type="InterPro" id="IPR003593">
    <property type="entry name" value="AAA+_ATPase"/>
</dbReference>
<evidence type="ECO:0000313" key="8">
    <source>
        <dbReference type="Proteomes" id="UP000886881"/>
    </source>
</evidence>
<dbReference type="SMART" id="SM00382">
    <property type="entry name" value="AAA"/>
    <property type="match status" value="1"/>
</dbReference>
<evidence type="ECO:0000256" key="1">
    <source>
        <dbReference type="ARBA" id="ARBA00005417"/>
    </source>
</evidence>
<evidence type="ECO:0000259" key="6">
    <source>
        <dbReference type="PROSITE" id="PS50893"/>
    </source>
</evidence>
<comment type="caution">
    <text evidence="7">The sequence shown here is derived from an EMBL/GenBank/DDBJ whole genome shotgun (WGS) entry which is preliminary data.</text>
</comment>
<sequence>MAIIECRNITKTFGEKVAIEGINLEIPEGRIFGLLGPNGAGKTTLIRIINRITIPNEGEVLFKGSPITQRDVEKIGYMPEERGLYRKMKVGEQAMYLAELKGMSSRDAMRELKSWFERFGIQSWWDKKVEELSKGMAQKVQFITTVVHRPSLMILDEPFSGFDPVNAEVIREEILRLKNEGATIILSTHNMESVEELCDEIALINKSHLVITGAVDDIRRRYGNNNVELVYTDAGGRHEEVLPRETDGASTLQA</sequence>
<accession>A0A9D1GLC7</accession>
<dbReference type="PANTHER" id="PTHR42711:SF5">
    <property type="entry name" value="ABC TRANSPORTER ATP-BINDING PROTEIN NATA"/>
    <property type="match status" value="1"/>
</dbReference>
<dbReference type="InterPro" id="IPR027417">
    <property type="entry name" value="P-loop_NTPase"/>
</dbReference>
<organism evidence="7 8">
    <name type="scientific">Candidatus Cryptobacteroides merdipullorum</name>
    <dbReference type="NCBI Taxonomy" id="2840771"/>
    <lineage>
        <taxon>Bacteria</taxon>
        <taxon>Pseudomonadati</taxon>
        <taxon>Bacteroidota</taxon>
        <taxon>Bacteroidia</taxon>
        <taxon>Bacteroidales</taxon>
        <taxon>Candidatus Cryptobacteroides</taxon>
    </lineage>
</organism>
<proteinExistence type="inferred from homology"/>
<dbReference type="PROSITE" id="PS00211">
    <property type="entry name" value="ABC_TRANSPORTER_1"/>
    <property type="match status" value="1"/>
</dbReference>
<dbReference type="EMBL" id="DVLC01000005">
    <property type="protein sequence ID" value="HIT46275.1"/>
    <property type="molecule type" value="Genomic_DNA"/>
</dbReference>
<dbReference type="Gene3D" id="3.40.50.300">
    <property type="entry name" value="P-loop containing nucleotide triphosphate hydrolases"/>
    <property type="match status" value="1"/>
</dbReference>
<dbReference type="AlphaFoldDB" id="A0A9D1GLC7"/>
<dbReference type="PROSITE" id="PS50893">
    <property type="entry name" value="ABC_TRANSPORTER_2"/>
    <property type="match status" value="1"/>
</dbReference>